<comment type="subcellular location">
    <subcellularLocation>
        <location evidence="1">Cell membrane</location>
        <topology evidence="1">Multi-pass membrane protein</topology>
    </subcellularLocation>
</comment>
<evidence type="ECO:0000313" key="13">
    <source>
        <dbReference type="EMBL" id="CAD0197159.1"/>
    </source>
</evidence>
<name>A0A9N8KV64_CHRIL</name>
<dbReference type="OrthoDB" id="7476568at2759"/>
<keyword evidence="11" id="KW-0807">Transducer</keyword>
<evidence type="ECO:0000256" key="1">
    <source>
        <dbReference type="ARBA" id="ARBA00004651"/>
    </source>
</evidence>
<dbReference type="GO" id="GO:0004984">
    <property type="term" value="F:olfactory receptor activity"/>
    <property type="evidence" value="ECO:0007669"/>
    <property type="project" value="InterPro"/>
</dbReference>
<feature type="transmembrane region" description="Helical" evidence="12">
    <location>
        <begin position="425"/>
        <end position="443"/>
    </location>
</feature>
<gene>
    <name evidence="13" type="ORF">CINC_LOCUS11444</name>
</gene>
<feature type="transmembrane region" description="Helical" evidence="12">
    <location>
        <begin position="303"/>
        <end position="324"/>
    </location>
</feature>
<evidence type="ECO:0000256" key="2">
    <source>
        <dbReference type="ARBA" id="ARBA00010759"/>
    </source>
</evidence>
<feature type="transmembrane region" description="Helical" evidence="12">
    <location>
        <begin position="83"/>
        <end position="100"/>
    </location>
</feature>
<keyword evidence="8 12" id="KW-1133">Transmembrane helix</keyword>
<evidence type="ECO:0000256" key="11">
    <source>
        <dbReference type="ARBA" id="ARBA00023224"/>
    </source>
</evidence>
<keyword evidence="14" id="KW-1185">Reference proteome</keyword>
<feature type="transmembrane region" description="Helical" evidence="12">
    <location>
        <begin position="194"/>
        <end position="219"/>
    </location>
</feature>
<evidence type="ECO:0000256" key="7">
    <source>
        <dbReference type="ARBA" id="ARBA00022725"/>
    </source>
</evidence>
<dbReference type="AlphaFoldDB" id="A0A9N8KV64"/>
<protein>
    <recommendedName>
        <fullName evidence="3">peptide deformylase</fullName>
        <ecNumber evidence="3">3.5.1.88</ecNumber>
    </recommendedName>
</protein>
<organism evidence="13 14">
    <name type="scientific">Chrysodeixis includens</name>
    <name type="common">Soybean looper</name>
    <name type="synonym">Pseudoplusia includens</name>
    <dbReference type="NCBI Taxonomy" id="689277"/>
    <lineage>
        <taxon>Eukaryota</taxon>
        <taxon>Metazoa</taxon>
        <taxon>Ecdysozoa</taxon>
        <taxon>Arthropoda</taxon>
        <taxon>Hexapoda</taxon>
        <taxon>Insecta</taxon>
        <taxon>Pterygota</taxon>
        <taxon>Neoptera</taxon>
        <taxon>Endopterygota</taxon>
        <taxon>Lepidoptera</taxon>
        <taxon>Glossata</taxon>
        <taxon>Ditrysia</taxon>
        <taxon>Noctuoidea</taxon>
        <taxon>Noctuidae</taxon>
        <taxon>Plusiinae</taxon>
        <taxon>Chrysodeixis</taxon>
    </lineage>
</organism>
<evidence type="ECO:0000256" key="5">
    <source>
        <dbReference type="ARBA" id="ARBA00022606"/>
    </source>
</evidence>
<feature type="transmembrane region" description="Helical" evidence="12">
    <location>
        <begin position="16"/>
        <end position="34"/>
    </location>
</feature>
<keyword evidence="6 12" id="KW-0812">Transmembrane</keyword>
<evidence type="ECO:0000256" key="4">
    <source>
        <dbReference type="ARBA" id="ARBA00022475"/>
    </source>
</evidence>
<keyword evidence="9 12" id="KW-0472">Membrane</keyword>
<dbReference type="EMBL" id="LR824009">
    <property type="protein sequence ID" value="CAD0197159.1"/>
    <property type="molecule type" value="Genomic_DNA"/>
</dbReference>
<feature type="transmembrane region" description="Helical" evidence="12">
    <location>
        <begin position="675"/>
        <end position="698"/>
    </location>
</feature>
<dbReference type="GO" id="GO:0005549">
    <property type="term" value="F:odorant binding"/>
    <property type="evidence" value="ECO:0007669"/>
    <property type="project" value="InterPro"/>
</dbReference>
<dbReference type="GO" id="GO:0007165">
    <property type="term" value="P:signal transduction"/>
    <property type="evidence" value="ECO:0007669"/>
    <property type="project" value="UniProtKB-KW"/>
</dbReference>
<dbReference type="PRINTS" id="PR01576">
    <property type="entry name" value="PDEFORMYLASE"/>
</dbReference>
<dbReference type="PANTHER" id="PTHR21137:SF35">
    <property type="entry name" value="ODORANT RECEPTOR 19A-RELATED"/>
    <property type="match status" value="1"/>
</dbReference>
<keyword evidence="7" id="KW-0552">Olfaction</keyword>
<evidence type="ECO:0000256" key="9">
    <source>
        <dbReference type="ARBA" id="ARBA00023136"/>
    </source>
</evidence>
<dbReference type="GO" id="GO:0005886">
    <property type="term" value="C:plasma membrane"/>
    <property type="evidence" value="ECO:0007669"/>
    <property type="project" value="UniProtKB-SubCell"/>
</dbReference>
<keyword evidence="10" id="KW-0675">Receptor</keyword>
<evidence type="ECO:0000256" key="8">
    <source>
        <dbReference type="ARBA" id="ARBA00022989"/>
    </source>
</evidence>
<dbReference type="GO" id="GO:0042586">
    <property type="term" value="F:peptide deformylase activity"/>
    <property type="evidence" value="ECO:0007669"/>
    <property type="project" value="UniProtKB-EC"/>
</dbReference>
<feature type="transmembrane region" description="Helical" evidence="12">
    <location>
        <begin position="509"/>
        <end position="531"/>
    </location>
</feature>
<evidence type="ECO:0000313" key="14">
    <source>
        <dbReference type="Proteomes" id="UP001154114"/>
    </source>
</evidence>
<evidence type="ECO:0000256" key="6">
    <source>
        <dbReference type="ARBA" id="ARBA00022692"/>
    </source>
</evidence>
<evidence type="ECO:0000256" key="3">
    <source>
        <dbReference type="ARBA" id="ARBA00012175"/>
    </source>
</evidence>
<dbReference type="PANTHER" id="PTHR21137">
    <property type="entry name" value="ODORANT RECEPTOR"/>
    <property type="match status" value="1"/>
</dbReference>
<dbReference type="Proteomes" id="UP001154114">
    <property type="component" value="Chromosome 6"/>
</dbReference>
<sequence>MAVSETLFEKSETTDFFYKIYFMVYIFGLPNCWIEDLKLTKSFVRAYDRFTLFNNALVCTLIFTELLAVFTQHNLSQKQQSNFLIYCLSHPMLYGFRVIMATHEEKVKTLLYNLTVVLKRVHNDPEVEKQMIRSAVMYLFALCFSCALSMFMYTFDAGWEMMKYNATFTTLVTAYPDVEDRSELATSMRVLANIVWWIFFTRIIGVYILVIPLATCLGYQFKNLQSYFLSLADIFERDNLSQKRKEEEYEERFKIGIKMHLETLRCTRLTQTVCNGVYSGQIIFNILILVALMSQMANSERTLVNICSTVFTATAVLISTGFYMWNAGDVTVEASHLATAMFFSGWHHCRGMSSRRIRNLVVVAIAHAQSTNMTSLHGPYKKTKTTDFLFNLNKFGFIFGLPNFWVEEINFPWNSTNIIRTVSKFGNMAIFVLMISEYLSFFTQKNLTEQQFSDLIFYIISHTITTGFRVRVAYQREEIRDVMYKLGIVLKDIYNDSEIEDQMIARTKFFSLALIINCFMSMVMYGVQAVLKVIRSGMTFTTVITAWPDVEDDSALGNVLRCIFYIFWWIFLTRIFSVYTLVISLTIAVSHQFKNLISYFHNLNKIFDDENNLTQKEKEQAFEDGFKVGIKLHSETLKCTNQVQTVCADVFSGQIIFSLTLLTVMMVQMMNSPRTLTNVMTLVVAAFTVLFSTGFFMWNAGDITVEANNLPTAMFSSGWENCYHGSSIRVRKLVVIAIMEAQQPVVLTGLRVIPLSYQSYVSVFINPKLKVLDYHKVPHTEACESIQGYLAEVPRYISIEVSAMDAVGDPFSRKFRDWTARVAQHEMDHLDGRLYTDVMDRKTLTCACWKEVNLSKGKVAIPLSPR</sequence>
<dbReference type="EC" id="3.5.1.88" evidence="3"/>
<comment type="similarity">
    <text evidence="2">Belongs to the polypeptide deformylase family.</text>
</comment>
<dbReference type="Pfam" id="PF01327">
    <property type="entry name" value="Pep_deformylase"/>
    <property type="match status" value="1"/>
</dbReference>
<evidence type="ECO:0000256" key="10">
    <source>
        <dbReference type="ARBA" id="ARBA00023170"/>
    </source>
</evidence>
<evidence type="ECO:0000256" key="12">
    <source>
        <dbReference type="SAM" id="Phobius"/>
    </source>
</evidence>
<dbReference type="SUPFAM" id="SSF56420">
    <property type="entry name" value="Peptide deformylase"/>
    <property type="match status" value="1"/>
</dbReference>
<dbReference type="InterPro" id="IPR004117">
    <property type="entry name" value="7tm6_olfct_rcpt"/>
</dbReference>
<reference evidence="13" key="1">
    <citation type="submission" date="2021-12" db="EMBL/GenBank/DDBJ databases">
        <authorList>
            <person name="King R."/>
        </authorList>
    </citation>
    <scope>NUCLEOTIDE SEQUENCE</scope>
</reference>
<dbReference type="Gene3D" id="3.90.45.10">
    <property type="entry name" value="Peptide deformylase"/>
    <property type="match status" value="1"/>
</dbReference>
<keyword evidence="5" id="KW-0716">Sensory transduction</keyword>
<feature type="transmembrane region" description="Helical" evidence="12">
    <location>
        <begin position="46"/>
        <end position="71"/>
    </location>
</feature>
<dbReference type="InterPro" id="IPR023635">
    <property type="entry name" value="Peptide_deformylase"/>
</dbReference>
<feature type="transmembrane region" description="Helical" evidence="12">
    <location>
        <begin position="566"/>
        <end position="589"/>
    </location>
</feature>
<dbReference type="InterPro" id="IPR036821">
    <property type="entry name" value="Peptide_deformylase_sf"/>
</dbReference>
<proteinExistence type="inferred from homology"/>
<dbReference type="Pfam" id="PF02949">
    <property type="entry name" value="7tm_6"/>
    <property type="match status" value="1"/>
</dbReference>
<accession>A0A9N8KV64</accession>
<keyword evidence="4" id="KW-1003">Cell membrane</keyword>
<feature type="transmembrane region" description="Helical" evidence="12">
    <location>
        <begin position="135"/>
        <end position="155"/>
    </location>
</feature>